<dbReference type="HAMAP" id="MF_03148">
    <property type="entry name" value="HAM1_NTPase"/>
    <property type="match status" value="1"/>
</dbReference>
<dbReference type="InterPro" id="IPR029001">
    <property type="entry name" value="ITPase-like_fam"/>
</dbReference>
<feature type="binding site" evidence="8">
    <location>
        <position position="64"/>
    </location>
    <ligand>
        <name>Mg(2+)</name>
        <dbReference type="ChEBI" id="CHEBI:18420"/>
    </ligand>
</feature>
<evidence type="ECO:0000256" key="6">
    <source>
        <dbReference type="ARBA" id="ARBA00022842"/>
    </source>
</evidence>
<comment type="function">
    <text evidence="8">Pyrophosphatase that hydrolyzes non-canonical purine nucleotides such as inosine triphosphate (ITP), deoxyinosine triphosphate (dITP) or xanthosine 5'-triphosphate (XTP) to their respective monophosphate derivatives. The enzyme does not distinguish between the deoxy- and ribose forms. Probably excludes non-canonical purines from RNA and DNA precursor pools, thus preventing their incorporation into RNA and DNA and avoiding chromosomal lesions.</text>
</comment>
<gene>
    <name evidence="10" type="ORF">BJY01DRAFT_260286</name>
</gene>
<keyword evidence="5 8" id="KW-0378">Hydrolase</keyword>
<dbReference type="CDD" id="cd00515">
    <property type="entry name" value="HAM1"/>
    <property type="match status" value="1"/>
</dbReference>
<keyword evidence="2 8" id="KW-0963">Cytoplasm</keyword>
<keyword evidence="3 8" id="KW-0479">Metal-binding</keyword>
<feature type="binding site" evidence="8">
    <location>
        <position position="36"/>
    </location>
    <ligand>
        <name>Mg(2+)</name>
        <dbReference type="ChEBI" id="CHEBI:18420"/>
    </ligand>
</feature>
<keyword evidence="4 8" id="KW-0547">Nucleotide-binding</keyword>
<dbReference type="SUPFAM" id="SSF52972">
    <property type="entry name" value="ITPase-like"/>
    <property type="match status" value="1"/>
</dbReference>
<feature type="binding site" evidence="8">
    <location>
        <begin position="140"/>
        <end position="143"/>
    </location>
    <ligand>
        <name>ITP</name>
        <dbReference type="ChEBI" id="CHEBI:61402"/>
    </ligand>
</feature>
<keyword evidence="8" id="KW-0464">Manganese</keyword>
<dbReference type="Proteomes" id="UP001610446">
    <property type="component" value="Unassembled WGS sequence"/>
</dbReference>
<keyword evidence="7 8" id="KW-0546">Nucleotide metabolism</keyword>
<feature type="binding site" evidence="8">
    <location>
        <begin position="166"/>
        <end position="167"/>
    </location>
    <ligand>
        <name>ITP</name>
        <dbReference type="ChEBI" id="CHEBI:61402"/>
    </ligand>
</feature>
<evidence type="ECO:0000256" key="2">
    <source>
        <dbReference type="ARBA" id="ARBA00022490"/>
    </source>
</evidence>
<keyword evidence="6 8" id="KW-0460">Magnesium</keyword>
<keyword evidence="8" id="KW-0539">Nucleus</keyword>
<evidence type="ECO:0000256" key="1">
    <source>
        <dbReference type="ARBA" id="ARBA00008023"/>
    </source>
</evidence>
<sequence>MLDFLFVTGNPHKVSEVKAILGDIATLRTAGLDLPEIQGTLEEIARAKCRAAAETIGGPVLVEDSALEMHALNKLPGPYVKAFVDTIGNPGLCRLLEPYSDKTAEAVCTLGYSAGPGCEPILFEGRLLGKIVPARGVSSFGWEPIFEVDGETLAEMDVDKKNGLSHRFRALERFIEWIRETGLPLPVMATALTI</sequence>
<comment type="catalytic activity">
    <reaction evidence="8">
        <text>dITP + H2O = dIMP + diphosphate + H(+)</text>
        <dbReference type="Rhea" id="RHEA:28342"/>
        <dbReference type="ChEBI" id="CHEBI:15377"/>
        <dbReference type="ChEBI" id="CHEBI:15378"/>
        <dbReference type="ChEBI" id="CHEBI:33019"/>
        <dbReference type="ChEBI" id="CHEBI:61194"/>
        <dbReference type="ChEBI" id="CHEBI:61382"/>
        <dbReference type="EC" id="3.6.1.66"/>
    </reaction>
</comment>
<protein>
    <recommendedName>
        <fullName evidence="8">Inosine triphosphate pyrophosphatase</fullName>
        <shortName evidence="8">ITPase</shortName>
        <shortName evidence="8">Inosine triphosphatase</shortName>
        <ecNumber evidence="8">3.6.1.66</ecNumber>
    </recommendedName>
    <alternativeName>
        <fullName evidence="8">Non-canonical purine NTP pyrophosphatase</fullName>
    </alternativeName>
    <alternativeName>
        <fullName evidence="8">Non-standard purine NTP pyrophosphatase</fullName>
    </alternativeName>
    <alternativeName>
        <fullName evidence="8">Nucleoside-triphosphate diphosphatase</fullName>
    </alternativeName>
    <alternativeName>
        <fullName evidence="8">Nucleoside-triphosphate pyrophosphatase</fullName>
        <shortName evidence="8">NTPase</shortName>
    </alternativeName>
    <alternativeName>
        <fullName evidence="8">XTP/dITP diphosphatase</fullName>
    </alternativeName>
</protein>
<comment type="catalytic activity">
    <reaction evidence="8">
        <text>XTP + H2O = XMP + diphosphate + H(+)</text>
        <dbReference type="Rhea" id="RHEA:28610"/>
        <dbReference type="ChEBI" id="CHEBI:15377"/>
        <dbReference type="ChEBI" id="CHEBI:15378"/>
        <dbReference type="ChEBI" id="CHEBI:33019"/>
        <dbReference type="ChEBI" id="CHEBI:57464"/>
        <dbReference type="ChEBI" id="CHEBI:61314"/>
        <dbReference type="EC" id="3.6.1.66"/>
    </reaction>
</comment>
<evidence type="ECO:0000313" key="11">
    <source>
        <dbReference type="Proteomes" id="UP001610446"/>
    </source>
</evidence>
<dbReference type="PANTHER" id="PTHR11067:SF9">
    <property type="entry name" value="INOSINE TRIPHOSPHATE PYROPHOSPHATASE"/>
    <property type="match status" value="1"/>
</dbReference>
<dbReference type="NCBIfam" id="TIGR00042">
    <property type="entry name" value="RdgB/HAM1 family non-canonical purine NTP pyrophosphatase"/>
    <property type="match status" value="1"/>
</dbReference>
<proteinExistence type="inferred from homology"/>
<comment type="subcellular location">
    <subcellularLocation>
        <location evidence="8">Cytoplasm</location>
    </subcellularLocation>
    <subcellularLocation>
        <location evidence="8">Nucleus</location>
    </subcellularLocation>
</comment>
<comment type="subunit">
    <text evidence="8">Homodimer.</text>
</comment>
<comment type="similarity">
    <text evidence="1 8 9">Belongs to the HAM1 NTPase family.</text>
</comment>
<name>A0ABR4IWR6_9EURO</name>
<evidence type="ECO:0000256" key="3">
    <source>
        <dbReference type="ARBA" id="ARBA00022723"/>
    </source>
</evidence>
<dbReference type="EMBL" id="JBFXLU010000268">
    <property type="protein sequence ID" value="KAL2832209.1"/>
    <property type="molecule type" value="Genomic_DNA"/>
</dbReference>
<comment type="caution">
    <text evidence="10">The sequence shown here is derived from an EMBL/GenBank/DDBJ whole genome shotgun (WGS) entry which is preliminary data.</text>
</comment>
<dbReference type="Pfam" id="PF01725">
    <property type="entry name" value="Ham1p_like"/>
    <property type="match status" value="1"/>
</dbReference>
<evidence type="ECO:0000256" key="9">
    <source>
        <dbReference type="RuleBase" id="RU003781"/>
    </source>
</evidence>
<dbReference type="Gene3D" id="3.90.950.10">
    <property type="match status" value="1"/>
</dbReference>
<feature type="binding site" evidence="8">
    <location>
        <begin position="64"/>
        <end position="65"/>
    </location>
    <ligand>
        <name>ITP</name>
        <dbReference type="ChEBI" id="CHEBI:61402"/>
    </ligand>
</feature>
<evidence type="ECO:0000256" key="7">
    <source>
        <dbReference type="ARBA" id="ARBA00023080"/>
    </source>
</evidence>
<feature type="binding site" evidence="8">
    <location>
        <begin position="8"/>
        <end position="13"/>
    </location>
    <ligand>
        <name>ITP</name>
        <dbReference type="ChEBI" id="CHEBI:61402"/>
    </ligand>
</feature>
<feature type="binding site" evidence="8">
    <location>
        <position position="161"/>
    </location>
    <ligand>
        <name>ITP</name>
        <dbReference type="ChEBI" id="CHEBI:61402"/>
    </ligand>
</feature>
<comment type="catalytic activity">
    <reaction evidence="8">
        <text>ITP + H2O = IMP + diphosphate + H(+)</text>
        <dbReference type="Rhea" id="RHEA:29399"/>
        <dbReference type="ChEBI" id="CHEBI:15377"/>
        <dbReference type="ChEBI" id="CHEBI:15378"/>
        <dbReference type="ChEBI" id="CHEBI:33019"/>
        <dbReference type="ChEBI" id="CHEBI:58053"/>
        <dbReference type="ChEBI" id="CHEBI:61402"/>
        <dbReference type="EC" id="3.6.1.66"/>
    </reaction>
</comment>
<keyword evidence="11" id="KW-1185">Reference proteome</keyword>
<organism evidence="10 11">
    <name type="scientific">Aspergillus pseudoustus</name>
    <dbReference type="NCBI Taxonomy" id="1810923"/>
    <lineage>
        <taxon>Eukaryota</taxon>
        <taxon>Fungi</taxon>
        <taxon>Dikarya</taxon>
        <taxon>Ascomycota</taxon>
        <taxon>Pezizomycotina</taxon>
        <taxon>Eurotiomycetes</taxon>
        <taxon>Eurotiomycetidae</taxon>
        <taxon>Eurotiales</taxon>
        <taxon>Aspergillaceae</taxon>
        <taxon>Aspergillus</taxon>
        <taxon>Aspergillus subgen. Nidulantes</taxon>
    </lineage>
</organism>
<evidence type="ECO:0000256" key="4">
    <source>
        <dbReference type="ARBA" id="ARBA00022741"/>
    </source>
</evidence>
<dbReference type="InterPro" id="IPR027502">
    <property type="entry name" value="ITPase"/>
</dbReference>
<reference evidence="10 11" key="1">
    <citation type="submission" date="2024-07" db="EMBL/GenBank/DDBJ databases">
        <title>Section-level genome sequencing and comparative genomics of Aspergillus sections Usti and Cavernicolus.</title>
        <authorList>
            <consortium name="Lawrence Berkeley National Laboratory"/>
            <person name="Nybo J.L."/>
            <person name="Vesth T.C."/>
            <person name="Theobald S."/>
            <person name="Frisvad J.C."/>
            <person name="Larsen T.O."/>
            <person name="Kjaerboelling I."/>
            <person name="Rothschild-Mancinelli K."/>
            <person name="Lyhne E.K."/>
            <person name="Kogle M.E."/>
            <person name="Barry K."/>
            <person name="Clum A."/>
            <person name="Na H."/>
            <person name="Ledsgaard L."/>
            <person name="Lin J."/>
            <person name="Lipzen A."/>
            <person name="Kuo A."/>
            <person name="Riley R."/>
            <person name="Mondo S."/>
            <person name="Labutti K."/>
            <person name="Haridas S."/>
            <person name="Pangalinan J."/>
            <person name="Salamov A.A."/>
            <person name="Simmons B.A."/>
            <person name="Magnuson J.K."/>
            <person name="Chen J."/>
            <person name="Drula E."/>
            <person name="Henrissat B."/>
            <person name="Wiebenga A."/>
            <person name="Lubbers R.J."/>
            <person name="Gomes A.C."/>
            <person name="Makela M.R."/>
            <person name="Stajich J."/>
            <person name="Grigoriev I.V."/>
            <person name="Mortensen U.H."/>
            <person name="De Vries R.P."/>
            <person name="Baker S.E."/>
            <person name="Andersen M.R."/>
        </authorList>
    </citation>
    <scope>NUCLEOTIDE SEQUENCE [LARGE SCALE GENOMIC DNA]</scope>
    <source>
        <strain evidence="10 11">CBS 123904</strain>
    </source>
</reference>
<evidence type="ECO:0000256" key="5">
    <source>
        <dbReference type="ARBA" id="ARBA00022801"/>
    </source>
</evidence>
<dbReference type="EC" id="3.6.1.66" evidence="8"/>
<dbReference type="InterPro" id="IPR002637">
    <property type="entry name" value="RdgB/HAM1"/>
</dbReference>
<evidence type="ECO:0000313" key="10">
    <source>
        <dbReference type="EMBL" id="KAL2832209.1"/>
    </source>
</evidence>
<feature type="binding site" evidence="8">
    <location>
        <position position="48"/>
    </location>
    <ligand>
        <name>ITP</name>
        <dbReference type="ChEBI" id="CHEBI:61402"/>
    </ligand>
</feature>
<comment type="cofactor">
    <cofactor evidence="8">
        <name>Mg(2+)</name>
        <dbReference type="ChEBI" id="CHEBI:18420"/>
    </cofactor>
    <cofactor evidence="8">
        <name>Mn(2+)</name>
        <dbReference type="ChEBI" id="CHEBI:29035"/>
    </cofactor>
    <text evidence="8">Binds 1 divalent metal cation per subunit; can use either Mg(2+) or Mn(2+).</text>
</comment>
<accession>A0ABR4IWR6</accession>
<dbReference type="PANTHER" id="PTHR11067">
    <property type="entry name" value="INOSINE TRIPHOSPHATE PYROPHOSPHATASE/HAM1 PROTEIN"/>
    <property type="match status" value="1"/>
</dbReference>
<evidence type="ECO:0000256" key="8">
    <source>
        <dbReference type="HAMAP-Rule" id="MF_03148"/>
    </source>
</evidence>